<feature type="region of interest" description="Disordered" evidence="6">
    <location>
        <begin position="1"/>
        <end position="29"/>
    </location>
</feature>
<keyword evidence="4 5" id="KW-0479">Metal-binding</keyword>
<evidence type="ECO:0000256" key="6">
    <source>
        <dbReference type="SAM" id="MobiDB-lite"/>
    </source>
</evidence>
<feature type="binding site" evidence="5">
    <location>
        <position position="132"/>
    </location>
    <ligand>
        <name>a divalent metal cation</name>
        <dbReference type="ChEBI" id="CHEBI:60240"/>
        <label>1</label>
    </ligand>
</feature>
<dbReference type="eggNOG" id="COG0327">
    <property type="taxonomic scope" value="Bacteria"/>
</dbReference>
<dbReference type="PANTHER" id="PTHR13799:SF14">
    <property type="entry name" value="GTP CYCLOHYDROLASE 1 TYPE 2 HOMOLOG"/>
    <property type="match status" value="1"/>
</dbReference>
<dbReference type="OrthoDB" id="9795763at2"/>
<gene>
    <name evidence="7" type="ORF">HMPREF1318_2081</name>
</gene>
<dbReference type="Pfam" id="PF01784">
    <property type="entry name" value="DUF34_NIF3"/>
    <property type="match status" value="1"/>
</dbReference>
<organism evidence="7 8">
    <name type="scientific">Actinomyces massiliensis F0489</name>
    <dbReference type="NCBI Taxonomy" id="1125718"/>
    <lineage>
        <taxon>Bacteria</taxon>
        <taxon>Bacillati</taxon>
        <taxon>Actinomycetota</taxon>
        <taxon>Actinomycetes</taxon>
        <taxon>Actinomycetales</taxon>
        <taxon>Actinomycetaceae</taxon>
        <taxon>Actinomyces</taxon>
    </lineage>
</organism>
<protein>
    <recommendedName>
        <fullName evidence="3">GTP cyclohydrolase 1 type 2 homolog</fullName>
    </recommendedName>
</protein>
<dbReference type="Gene3D" id="3.40.1390.30">
    <property type="entry name" value="NIF3 (NGG1p interacting factor 3)-like"/>
    <property type="match status" value="2"/>
</dbReference>
<evidence type="ECO:0000256" key="2">
    <source>
        <dbReference type="ARBA" id="ARBA00011643"/>
    </source>
</evidence>
<name>J0MXG6_9ACTO</name>
<dbReference type="GO" id="GO:0046872">
    <property type="term" value="F:metal ion binding"/>
    <property type="evidence" value="ECO:0007669"/>
    <property type="project" value="UniProtKB-KW"/>
</dbReference>
<feature type="binding site" evidence="5">
    <location>
        <position position="94"/>
    </location>
    <ligand>
        <name>a divalent metal cation</name>
        <dbReference type="ChEBI" id="CHEBI:60240"/>
        <label>1</label>
    </ligand>
</feature>
<evidence type="ECO:0000313" key="8">
    <source>
        <dbReference type="Proteomes" id="UP000002941"/>
    </source>
</evidence>
<evidence type="ECO:0000313" key="7">
    <source>
        <dbReference type="EMBL" id="EJF36752.1"/>
    </source>
</evidence>
<dbReference type="PANTHER" id="PTHR13799">
    <property type="entry name" value="NGG1 INTERACTING FACTOR 3"/>
    <property type="match status" value="1"/>
</dbReference>
<dbReference type="RefSeq" id="WP_008733871.1">
    <property type="nucleotide sequence ID" value="NZ_AKFT01000215.1"/>
</dbReference>
<keyword evidence="8" id="KW-1185">Reference proteome</keyword>
<comment type="subunit">
    <text evidence="2">Homohexamer.</text>
</comment>
<evidence type="ECO:0000256" key="1">
    <source>
        <dbReference type="ARBA" id="ARBA00006964"/>
    </source>
</evidence>
<accession>J0MXG6</accession>
<sequence length="302" mass="30843">MSQPVIASSPAEPLSAQAVDTSPDASPASPTVADVVAMLRTAAPPELAESWDSNQLICGDPAESVGSVLLAVDPVTAVVEEAIERGVDMVITHHPLYLRGTDHVSATDPKGRSVHRLIRAGIALANAHTTLDAAHGGVAAALAAAVGVLSAVPLEPNPLDPTQGIGRVGTLQRPTRLRDLAAAVAVALPDSAPGLLVGGDPEATVETVAVSGGAGDSLLAAARNAGADVFLTADLRHHPASEHLEAGRPYLLCGTHWATEWVGLPPLAARLERAAAADGRRLSAYVSEVVTDPWTLRLSTGL</sequence>
<dbReference type="GO" id="GO:0005737">
    <property type="term" value="C:cytoplasm"/>
    <property type="evidence" value="ECO:0007669"/>
    <property type="project" value="TreeGrafter"/>
</dbReference>
<dbReference type="NCBIfam" id="TIGR00486">
    <property type="entry name" value="YbgI_SA1388"/>
    <property type="match status" value="1"/>
</dbReference>
<feature type="binding site" evidence="5">
    <location>
        <position position="260"/>
    </location>
    <ligand>
        <name>a divalent metal cation</name>
        <dbReference type="ChEBI" id="CHEBI:60240"/>
        <label>1</label>
    </ligand>
</feature>
<dbReference type="Proteomes" id="UP000002941">
    <property type="component" value="Unassembled WGS sequence"/>
</dbReference>
<comment type="caution">
    <text evidence="7">The sequence shown here is derived from an EMBL/GenBank/DDBJ whole genome shotgun (WGS) entry which is preliminary data.</text>
</comment>
<evidence type="ECO:0000256" key="4">
    <source>
        <dbReference type="ARBA" id="ARBA00022723"/>
    </source>
</evidence>
<evidence type="ECO:0000256" key="3">
    <source>
        <dbReference type="ARBA" id="ARBA00022112"/>
    </source>
</evidence>
<proteinExistence type="inferred from homology"/>
<feature type="binding site" evidence="5">
    <location>
        <position position="93"/>
    </location>
    <ligand>
        <name>a divalent metal cation</name>
        <dbReference type="ChEBI" id="CHEBI:60240"/>
        <label>1</label>
    </ligand>
</feature>
<dbReference type="SUPFAM" id="SSF102705">
    <property type="entry name" value="NIF3 (NGG1p interacting factor 3)-like"/>
    <property type="match status" value="1"/>
</dbReference>
<evidence type="ECO:0000256" key="5">
    <source>
        <dbReference type="PIRSR" id="PIRSR602678-1"/>
    </source>
</evidence>
<dbReference type="InterPro" id="IPR002678">
    <property type="entry name" value="DUF34/NIF3"/>
</dbReference>
<feature type="binding site" evidence="5">
    <location>
        <position position="256"/>
    </location>
    <ligand>
        <name>a divalent metal cation</name>
        <dbReference type="ChEBI" id="CHEBI:60240"/>
        <label>1</label>
    </ligand>
</feature>
<dbReference type="EMBL" id="AKFT01000215">
    <property type="protein sequence ID" value="EJF36752.1"/>
    <property type="molecule type" value="Genomic_DNA"/>
</dbReference>
<reference evidence="7 8" key="1">
    <citation type="submission" date="2012-05" db="EMBL/GenBank/DDBJ databases">
        <authorList>
            <person name="Harkins D.M."/>
            <person name="Madupu R."/>
            <person name="Durkin A.S."/>
            <person name="Torralba M."/>
            <person name="Methe B."/>
            <person name="Sutton G.G."/>
            <person name="Nelson K.E."/>
        </authorList>
    </citation>
    <scope>NUCLEOTIDE SEQUENCE [LARGE SCALE GENOMIC DNA]</scope>
    <source>
        <strain evidence="7 8">F0489</strain>
    </source>
</reference>
<dbReference type="InterPro" id="IPR036069">
    <property type="entry name" value="DUF34/NIF3_sf"/>
</dbReference>
<dbReference type="AlphaFoldDB" id="J0MXG6"/>
<comment type="similarity">
    <text evidence="1">Belongs to the GTP cyclohydrolase I type 2/NIF3 family.</text>
</comment>
<dbReference type="PATRIC" id="fig|1125718.3.peg.2773"/>
<dbReference type="FunFam" id="3.40.1390.30:FF:000001">
    <property type="entry name" value="GTP cyclohydrolase 1 type 2"/>
    <property type="match status" value="1"/>
</dbReference>